<evidence type="ECO:0000256" key="2">
    <source>
        <dbReference type="ARBA" id="ARBA00012438"/>
    </source>
</evidence>
<evidence type="ECO:0000313" key="11">
    <source>
        <dbReference type="EMBL" id="MBB3172300.1"/>
    </source>
</evidence>
<keyword evidence="5" id="KW-0547">Nucleotide-binding</keyword>
<dbReference type="Pfam" id="PF07536">
    <property type="entry name" value="HWE_HK"/>
    <property type="match status" value="1"/>
</dbReference>
<dbReference type="InterPro" id="IPR029016">
    <property type="entry name" value="GAF-like_dom_sf"/>
</dbReference>
<dbReference type="RefSeq" id="WP_183274582.1">
    <property type="nucleotide sequence ID" value="NZ_JACHXV010000001.1"/>
</dbReference>
<sequence>MTPAPEVARDPDRLAALDEYDILDTVPEAEFDDLVTLACHLCAAPIGLISFVDRDRQWFKARQRHNFALPETDLGHSVCVHAVARGELLVIEDLAADPRTCTNPLVVEEPAVRFYAGAPLITPAGQVLGTICVIDRQPRPSGLSADQAEDLVRLARQVMGLLEMRRVLLRRSRAVLGARRDSLVLRERLRASEAEIDERRSSERRQEALIAIGDALHASGSREASITAASRLLVETLGTARAGVGLRPVGADHLDIIADWVRPGLQSLVGRHKLCALRGAGGLRPGRISVRRNAAPEAGGAQIAIGLREQEPLEGVLFVQCDGPRDWSRAEILFVQSVADRLSVSLAKRAALAKRELLARELEHRMKNTLSVVQALAAQTLRGLDDRGALDRLMRRLQALGKAHEVLLQESWSSAPIRPLVEASLALHGMDGRFEIAGPEMMLSPRATLSTSLLLHELGTNACKYGALSVPTGQVSVVWHIERPDDGDPVFVLGWRERGGPPARAPQYNGFGSRLIRAGLVGIGGGKLDYAPEGLTASFTAPVAAMTDAS</sequence>
<evidence type="ECO:0000256" key="7">
    <source>
        <dbReference type="ARBA" id="ARBA00022840"/>
    </source>
</evidence>
<dbReference type="SUPFAM" id="SSF55781">
    <property type="entry name" value="GAF domain-like"/>
    <property type="match status" value="2"/>
</dbReference>
<evidence type="ECO:0000256" key="4">
    <source>
        <dbReference type="ARBA" id="ARBA00022679"/>
    </source>
</evidence>
<dbReference type="Pfam" id="PF01590">
    <property type="entry name" value="GAF"/>
    <property type="match status" value="1"/>
</dbReference>
<comment type="caution">
    <text evidence="11">The sequence shown here is derived from an EMBL/GenBank/DDBJ whole genome shotgun (WGS) entry which is preliminary data.</text>
</comment>
<dbReference type="SMART" id="SM00911">
    <property type="entry name" value="HWE_HK"/>
    <property type="match status" value="1"/>
</dbReference>
<evidence type="ECO:0000313" key="12">
    <source>
        <dbReference type="Proteomes" id="UP000557688"/>
    </source>
</evidence>
<dbReference type="Proteomes" id="UP000557688">
    <property type="component" value="Unassembled WGS sequence"/>
</dbReference>
<dbReference type="GO" id="GO:0005524">
    <property type="term" value="F:ATP binding"/>
    <property type="evidence" value="ECO:0007669"/>
    <property type="project" value="UniProtKB-KW"/>
</dbReference>
<dbReference type="Gene3D" id="3.30.450.40">
    <property type="match status" value="2"/>
</dbReference>
<comment type="catalytic activity">
    <reaction evidence="1">
        <text>ATP + protein L-histidine = ADP + protein N-phospho-L-histidine.</text>
        <dbReference type="EC" id="2.7.13.3"/>
    </reaction>
</comment>
<dbReference type="InterPro" id="IPR011102">
    <property type="entry name" value="Sig_transdc_His_kinase_HWE"/>
</dbReference>
<keyword evidence="8" id="KW-0175">Coiled coil</keyword>
<keyword evidence="12" id="KW-1185">Reference proteome</keyword>
<gene>
    <name evidence="11" type="ORF">FHR90_000106</name>
</gene>
<keyword evidence="4" id="KW-0808">Transferase</keyword>
<dbReference type="PANTHER" id="PTHR43102:SF2">
    <property type="entry name" value="GAF DOMAIN-CONTAINING PROTEIN"/>
    <property type="match status" value="1"/>
</dbReference>
<proteinExistence type="predicted"/>
<protein>
    <recommendedName>
        <fullName evidence="2">histidine kinase</fullName>
        <ecNumber evidence="2">2.7.13.3</ecNumber>
    </recommendedName>
</protein>
<dbReference type="SMART" id="SM00065">
    <property type="entry name" value="GAF"/>
    <property type="match status" value="1"/>
</dbReference>
<dbReference type="GO" id="GO:0004673">
    <property type="term" value="F:protein histidine kinase activity"/>
    <property type="evidence" value="ECO:0007669"/>
    <property type="project" value="UniProtKB-EC"/>
</dbReference>
<keyword evidence="6 11" id="KW-0418">Kinase</keyword>
<organism evidence="11 12">
    <name type="scientific">Endobacter medicaginis</name>
    <dbReference type="NCBI Taxonomy" id="1181271"/>
    <lineage>
        <taxon>Bacteria</taxon>
        <taxon>Pseudomonadati</taxon>
        <taxon>Pseudomonadota</taxon>
        <taxon>Alphaproteobacteria</taxon>
        <taxon>Acetobacterales</taxon>
        <taxon>Acetobacteraceae</taxon>
        <taxon>Endobacter</taxon>
    </lineage>
</organism>
<feature type="coiled-coil region" evidence="8">
    <location>
        <begin position="359"/>
        <end position="410"/>
    </location>
</feature>
<evidence type="ECO:0000259" key="9">
    <source>
        <dbReference type="SMART" id="SM00065"/>
    </source>
</evidence>
<evidence type="ECO:0000256" key="8">
    <source>
        <dbReference type="SAM" id="Coils"/>
    </source>
</evidence>
<dbReference type="PANTHER" id="PTHR43102">
    <property type="entry name" value="SLR1143 PROTEIN"/>
    <property type="match status" value="1"/>
</dbReference>
<keyword evidence="7" id="KW-0067">ATP-binding</keyword>
<keyword evidence="3" id="KW-0597">Phosphoprotein</keyword>
<accession>A0A839UW69</accession>
<evidence type="ECO:0000256" key="5">
    <source>
        <dbReference type="ARBA" id="ARBA00022741"/>
    </source>
</evidence>
<feature type="domain" description="GAF" evidence="9">
    <location>
        <begin position="26"/>
        <end position="172"/>
    </location>
</feature>
<dbReference type="AlphaFoldDB" id="A0A839UW69"/>
<name>A0A839UW69_9PROT</name>
<feature type="domain" description="Signal transduction histidine kinase HWE region" evidence="10">
    <location>
        <begin position="361"/>
        <end position="440"/>
    </location>
</feature>
<evidence type="ECO:0000259" key="10">
    <source>
        <dbReference type="SMART" id="SM00911"/>
    </source>
</evidence>
<dbReference type="EC" id="2.7.13.3" evidence="2"/>
<evidence type="ECO:0000256" key="1">
    <source>
        <dbReference type="ARBA" id="ARBA00000085"/>
    </source>
</evidence>
<dbReference type="InterPro" id="IPR003018">
    <property type="entry name" value="GAF"/>
</dbReference>
<reference evidence="11 12" key="1">
    <citation type="submission" date="2020-08" db="EMBL/GenBank/DDBJ databases">
        <title>Genomic Encyclopedia of Type Strains, Phase III (KMG-III): the genomes of soil and plant-associated and newly described type strains.</title>
        <authorList>
            <person name="Whitman W."/>
        </authorList>
    </citation>
    <scope>NUCLEOTIDE SEQUENCE [LARGE SCALE GENOMIC DNA]</scope>
    <source>
        <strain evidence="11 12">CECT 8088</strain>
    </source>
</reference>
<dbReference type="EMBL" id="JACHXV010000001">
    <property type="protein sequence ID" value="MBB3172300.1"/>
    <property type="molecule type" value="Genomic_DNA"/>
</dbReference>
<evidence type="ECO:0000256" key="3">
    <source>
        <dbReference type="ARBA" id="ARBA00022553"/>
    </source>
</evidence>
<evidence type="ECO:0000256" key="6">
    <source>
        <dbReference type="ARBA" id="ARBA00022777"/>
    </source>
</evidence>